<keyword evidence="1" id="KW-0812">Transmembrane</keyword>
<protein>
    <recommendedName>
        <fullName evidence="3">TIGR00304 family protein</fullName>
    </recommendedName>
</protein>
<organism evidence="2">
    <name type="scientific">Candidatus Methanophaga sp. ANME-1 ERB7</name>
    <dbReference type="NCBI Taxonomy" id="2759913"/>
    <lineage>
        <taxon>Archaea</taxon>
        <taxon>Methanobacteriati</taxon>
        <taxon>Methanobacteriota</taxon>
        <taxon>Stenosarchaea group</taxon>
        <taxon>Methanomicrobia</taxon>
        <taxon>Candidatus Methanophagales</taxon>
        <taxon>Candidatus Methanophagaceae</taxon>
        <taxon>Candidatus Methanophaga</taxon>
    </lineage>
</organism>
<dbReference type="NCBIfam" id="TIGR00304">
    <property type="entry name" value="TIGR00304 family membrane protein"/>
    <property type="match status" value="1"/>
</dbReference>
<sequence>MKIITLGLLLVFIGFSVILAGVFSMAYQAWKTGADEKPEVRGGGIIMIGPIPIIFSTDAAALKILMILAIVLMLIGSIIFLLPLWMS</sequence>
<accession>A0A7G9ZAD3</accession>
<name>A0A7G9ZAD3_9EURY</name>
<keyword evidence="1" id="KW-0472">Membrane</keyword>
<reference evidence="2" key="1">
    <citation type="submission" date="2020-06" db="EMBL/GenBank/DDBJ databases">
        <title>Unique genomic features of the anaerobic methanotrophic archaea.</title>
        <authorList>
            <person name="Chadwick G.L."/>
            <person name="Skennerton C.T."/>
            <person name="Laso-Perez R."/>
            <person name="Leu A.O."/>
            <person name="Speth D.R."/>
            <person name="Yu H."/>
            <person name="Morgan-Lang C."/>
            <person name="Hatzenpichler R."/>
            <person name="Goudeau D."/>
            <person name="Malmstrom R."/>
            <person name="Brazelton W.J."/>
            <person name="Woyke T."/>
            <person name="Hallam S.J."/>
            <person name="Tyson G.W."/>
            <person name="Wegener G."/>
            <person name="Boetius A."/>
            <person name="Orphan V."/>
        </authorList>
    </citation>
    <scope>NUCLEOTIDE SEQUENCE</scope>
</reference>
<gene>
    <name evidence="2" type="ORF">LOCNCDEO_00028</name>
</gene>
<dbReference type="EMBL" id="MT631682">
    <property type="protein sequence ID" value="QNO57217.1"/>
    <property type="molecule type" value="Genomic_DNA"/>
</dbReference>
<dbReference type="AlphaFoldDB" id="A0A7G9ZAD3"/>
<evidence type="ECO:0008006" key="3">
    <source>
        <dbReference type="Google" id="ProtNLM"/>
    </source>
</evidence>
<feature type="transmembrane region" description="Helical" evidence="1">
    <location>
        <begin position="40"/>
        <end position="57"/>
    </location>
</feature>
<dbReference type="InterPro" id="IPR002849">
    <property type="entry name" value="DUF131"/>
</dbReference>
<evidence type="ECO:0000313" key="2">
    <source>
        <dbReference type="EMBL" id="QNO57217.1"/>
    </source>
</evidence>
<keyword evidence="1" id="KW-1133">Transmembrane helix</keyword>
<proteinExistence type="predicted"/>
<evidence type="ECO:0000256" key="1">
    <source>
        <dbReference type="SAM" id="Phobius"/>
    </source>
</evidence>
<feature type="transmembrane region" description="Helical" evidence="1">
    <location>
        <begin position="64"/>
        <end position="86"/>
    </location>
</feature>
<dbReference type="Pfam" id="PF01998">
    <property type="entry name" value="DUF131"/>
    <property type="match status" value="1"/>
</dbReference>